<accession>A0A285C186</accession>
<evidence type="ECO:0000313" key="2">
    <source>
        <dbReference type="EMBL" id="SNX61249.1"/>
    </source>
</evidence>
<feature type="transmembrane region" description="Helical" evidence="1">
    <location>
        <begin position="107"/>
        <end position="126"/>
    </location>
</feature>
<reference evidence="2 3" key="1">
    <citation type="submission" date="2017-08" db="EMBL/GenBank/DDBJ databases">
        <authorList>
            <person name="de Groot N.N."/>
        </authorList>
    </citation>
    <scope>NUCLEOTIDE SEQUENCE [LARGE SCALE GENOMIC DNA]</scope>
    <source>
        <strain evidence="2 3">Nm15</strain>
    </source>
</reference>
<gene>
    <name evidence="2" type="ORF">SAMN06296273_2701</name>
</gene>
<sequence>MKPDELFSSEEMMRFEAVLKRHVEAAAKVPLLILMTLLAGLALAVVGYSEFEIVYRVFDYLAGENNEYWSPTLMGFTAATMIIGFHILAKVKPHNLAVRIVDRSVEILIPTYLIGMGFLIACILFADGLGNMIQIEMPAMIGSLPEAIEQGWVDAFFAHVTNPLAVLAFSLGIGGLAIVNIFIAHKLLTTIAININDIFGRLSRARAAIKDHQAILNAQKDYSSLNSEINDLLIWDDNYIRTIIANEVISVISDALLPHKKWLQESQYSSEFRFEDSHRKIDPKQVAKDIAKIEAIRPQDIMNAMNPKFLEKGK</sequence>
<keyword evidence="1" id="KW-1133">Transmembrane helix</keyword>
<dbReference type="Proteomes" id="UP000242498">
    <property type="component" value="Chromosome I"/>
</dbReference>
<evidence type="ECO:0000313" key="3">
    <source>
        <dbReference type="Proteomes" id="UP000242498"/>
    </source>
</evidence>
<feature type="transmembrane region" description="Helical" evidence="1">
    <location>
        <begin position="164"/>
        <end position="183"/>
    </location>
</feature>
<name>A0A285C186_9PROT</name>
<dbReference type="RefSeq" id="WP_096294013.1">
    <property type="nucleotide sequence ID" value="NZ_LT907782.1"/>
</dbReference>
<feature type="transmembrane region" description="Helical" evidence="1">
    <location>
        <begin position="29"/>
        <end position="48"/>
    </location>
</feature>
<dbReference type="EMBL" id="LT907782">
    <property type="protein sequence ID" value="SNX61249.1"/>
    <property type="molecule type" value="Genomic_DNA"/>
</dbReference>
<keyword evidence="1" id="KW-0472">Membrane</keyword>
<protein>
    <submittedName>
        <fullName evidence="2">Uncharacterized protein</fullName>
    </submittedName>
</protein>
<dbReference type="OrthoDB" id="9255539at2"/>
<proteinExistence type="predicted"/>
<organism evidence="2 3">
    <name type="scientific">Nitrosomonas ureae</name>
    <dbReference type="NCBI Taxonomy" id="44577"/>
    <lineage>
        <taxon>Bacteria</taxon>
        <taxon>Pseudomonadati</taxon>
        <taxon>Pseudomonadota</taxon>
        <taxon>Betaproteobacteria</taxon>
        <taxon>Nitrosomonadales</taxon>
        <taxon>Nitrosomonadaceae</taxon>
        <taxon>Nitrosomonas</taxon>
    </lineage>
</organism>
<dbReference type="AlphaFoldDB" id="A0A285C186"/>
<evidence type="ECO:0000256" key="1">
    <source>
        <dbReference type="SAM" id="Phobius"/>
    </source>
</evidence>
<keyword evidence="1" id="KW-0812">Transmembrane</keyword>
<feature type="transmembrane region" description="Helical" evidence="1">
    <location>
        <begin position="68"/>
        <end position="87"/>
    </location>
</feature>